<evidence type="ECO:0000313" key="2">
    <source>
        <dbReference type="Proteomes" id="UP000823388"/>
    </source>
</evidence>
<dbReference type="AlphaFoldDB" id="A0A8T0PMP4"/>
<gene>
    <name evidence="1" type="ORF">PVAP13_8KG274002</name>
</gene>
<comment type="caution">
    <text evidence="1">The sequence shown here is derived from an EMBL/GenBank/DDBJ whole genome shotgun (WGS) entry which is preliminary data.</text>
</comment>
<evidence type="ECO:0000313" key="1">
    <source>
        <dbReference type="EMBL" id="KAG2561859.1"/>
    </source>
</evidence>
<sequence>MVWLLTVCFTLLFSSQALVSVDDTFILSWRCR</sequence>
<dbReference type="EMBL" id="CM029051">
    <property type="protein sequence ID" value="KAG2561859.1"/>
    <property type="molecule type" value="Genomic_DNA"/>
</dbReference>
<reference evidence="1" key="1">
    <citation type="submission" date="2020-05" db="EMBL/GenBank/DDBJ databases">
        <title>WGS assembly of Panicum virgatum.</title>
        <authorList>
            <person name="Lovell J.T."/>
            <person name="Jenkins J."/>
            <person name="Shu S."/>
            <person name="Juenger T.E."/>
            <person name="Schmutz J."/>
        </authorList>
    </citation>
    <scope>NUCLEOTIDE SEQUENCE</scope>
    <source>
        <strain evidence="1">AP13</strain>
    </source>
</reference>
<keyword evidence="2" id="KW-1185">Reference proteome</keyword>
<name>A0A8T0PMP4_PANVG</name>
<accession>A0A8T0PMP4</accession>
<protein>
    <submittedName>
        <fullName evidence="1">Uncharacterized protein</fullName>
    </submittedName>
</protein>
<dbReference type="Proteomes" id="UP000823388">
    <property type="component" value="Chromosome 8K"/>
</dbReference>
<organism evidence="1 2">
    <name type="scientific">Panicum virgatum</name>
    <name type="common">Blackwell switchgrass</name>
    <dbReference type="NCBI Taxonomy" id="38727"/>
    <lineage>
        <taxon>Eukaryota</taxon>
        <taxon>Viridiplantae</taxon>
        <taxon>Streptophyta</taxon>
        <taxon>Embryophyta</taxon>
        <taxon>Tracheophyta</taxon>
        <taxon>Spermatophyta</taxon>
        <taxon>Magnoliopsida</taxon>
        <taxon>Liliopsida</taxon>
        <taxon>Poales</taxon>
        <taxon>Poaceae</taxon>
        <taxon>PACMAD clade</taxon>
        <taxon>Panicoideae</taxon>
        <taxon>Panicodae</taxon>
        <taxon>Paniceae</taxon>
        <taxon>Panicinae</taxon>
        <taxon>Panicum</taxon>
        <taxon>Panicum sect. Hiantes</taxon>
    </lineage>
</organism>
<proteinExistence type="predicted"/>